<dbReference type="EMBL" id="AUWU02000003">
    <property type="protein sequence ID" value="KAH0575508.1"/>
    <property type="molecule type" value="Genomic_DNA"/>
</dbReference>
<accession>A0A9P8LW66</accession>
<sequence>MPRKTILMASSARATIKSDVLQQLQTSSAMSPRAMGSPQHNLPPTPPGFLAKHPSFNLPIPVVSFSPKKILSARELMAPTSEEVSDQQEAEAKSKLYQLERSNDLRQMQIDNLAIKNQQLTQRLQALERQSSERAPQVDKDVRLDEILEQNIRMESELAILREQVQHQKPQIIEHVKYITENSNFKALYEHATSQLAHKDQLLTDYKIEIQALKELFGISGLSSSASPKERAMAMMSYKGIKSDLVDILQREVADLKAQLKEVSSQSGSGLYQARIDLFAAREEIKQLSSDFDAANGAFDEYLKMDMRPSLK</sequence>
<comment type="caution">
    <text evidence="2">The sequence shown here is derived from an EMBL/GenBank/DDBJ whole genome shotgun (WGS) entry which is preliminary data.</text>
</comment>
<dbReference type="RefSeq" id="XP_067766281.1">
    <property type="nucleotide sequence ID" value="XM_067907013.1"/>
</dbReference>
<keyword evidence="3" id="KW-1185">Reference proteome</keyword>
<evidence type="ECO:0000256" key="1">
    <source>
        <dbReference type="SAM" id="Coils"/>
    </source>
</evidence>
<reference evidence="2 3" key="1">
    <citation type="journal article" date="2014" name="PLoS Genet.">
        <title>The Genome of Spironucleus salmonicida Highlights a Fish Pathogen Adapted to Fluctuating Environments.</title>
        <authorList>
            <person name="Xu F."/>
            <person name="Jerlstrom-Hultqvist J."/>
            <person name="Einarsson E."/>
            <person name="Astvaldsson A."/>
            <person name="Svard S.G."/>
            <person name="Andersson J.O."/>
        </authorList>
    </citation>
    <scope>NUCLEOTIDE SEQUENCE [LARGE SCALE GENOMIC DNA]</scope>
    <source>
        <strain evidence="2 3">ATCC 50377</strain>
    </source>
</reference>
<protein>
    <submittedName>
        <fullName evidence="2">Uncharacterized protein</fullName>
    </submittedName>
</protein>
<proteinExistence type="predicted"/>
<dbReference type="GeneID" id="94297165"/>
<name>A0A9P8LW66_9EUKA</name>
<dbReference type="Proteomes" id="UP000018208">
    <property type="component" value="Unassembled WGS sequence"/>
</dbReference>
<evidence type="ECO:0000313" key="2">
    <source>
        <dbReference type="EMBL" id="KAH0575508.1"/>
    </source>
</evidence>
<keyword evidence="1" id="KW-0175">Coiled coil</keyword>
<dbReference type="KEGG" id="ssao:94297165"/>
<gene>
    <name evidence="2" type="ORF">SS50377_23142</name>
</gene>
<organism evidence="2 3">
    <name type="scientific">Spironucleus salmonicida</name>
    <dbReference type="NCBI Taxonomy" id="348837"/>
    <lineage>
        <taxon>Eukaryota</taxon>
        <taxon>Metamonada</taxon>
        <taxon>Diplomonadida</taxon>
        <taxon>Hexamitidae</taxon>
        <taxon>Hexamitinae</taxon>
        <taxon>Spironucleus</taxon>
    </lineage>
</organism>
<evidence type="ECO:0000313" key="3">
    <source>
        <dbReference type="Proteomes" id="UP000018208"/>
    </source>
</evidence>
<feature type="coiled-coil region" evidence="1">
    <location>
        <begin position="110"/>
        <end position="164"/>
    </location>
</feature>
<dbReference type="AlphaFoldDB" id="A0A9P8LW66"/>